<dbReference type="KEGG" id="vg:1258881"/>
<evidence type="ECO:0000313" key="3">
    <source>
        <dbReference type="Proteomes" id="UP000001251"/>
    </source>
</evidence>
<organism evidence="2 3">
    <name type="scientific">Lomovskayavirus BT1</name>
    <dbReference type="NCBI Taxonomy" id="225588"/>
    <lineage>
        <taxon>Viruses</taxon>
        <taxon>Duplodnaviria</taxon>
        <taxon>Heunggongvirae</taxon>
        <taxon>Uroviricota</taxon>
        <taxon>Caudoviricetes</taxon>
        <taxon>Colingsworthviridae</taxon>
        <taxon>Lomovskayavirus</taxon>
    </lineage>
</organism>
<evidence type="ECO:0000256" key="1">
    <source>
        <dbReference type="SAM" id="MobiDB-lite"/>
    </source>
</evidence>
<protein>
    <submittedName>
        <fullName evidence="2">Gp23</fullName>
    </submittedName>
</protein>
<dbReference type="Proteomes" id="UP000001251">
    <property type="component" value="Segment"/>
</dbReference>
<feature type="compositionally biased region" description="Low complexity" evidence="1">
    <location>
        <begin position="34"/>
        <end position="49"/>
    </location>
</feature>
<feature type="region of interest" description="Disordered" evidence="1">
    <location>
        <begin position="65"/>
        <end position="129"/>
    </location>
</feature>
<dbReference type="GeneID" id="1258881"/>
<dbReference type="RefSeq" id="NP_813739.1">
    <property type="nucleotide sequence ID" value="NC_004664.2"/>
</dbReference>
<dbReference type="EMBL" id="AJ550940">
    <property type="protein sequence ID" value="CAD80147.1"/>
    <property type="molecule type" value="Genomic_DNA"/>
</dbReference>
<accession>Q858X8</accession>
<evidence type="ECO:0000313" key="2">
    <source>
        <dbReference type="EMBL" id="CAD80147.1"/>
    </source>
</evidence>
<proteinExistence type="predicted"/>
<gene>
    <name evidence="2" type="primary">23</name>
</gene>
<keyword evidence="3" id="KW-1185">Reference proteome</keyword>
<feature type="region of interest" description="Disordered" evidence="1">
    <location>
        <begin position="34"/>
        <end position="53"/>
    </location>
</feature>
<name>Q858X8_9CAUD</name>
<feature type="compositionally biased region" description="Basic and acidic residues" evidence="1">
    <location>
        <begin position="114"/>
        <end position="126"/>
    </location>
</feature>
<sequence length="237" mass="24317">MRKITFIGSTFASAATAFGLGALVFTSPNAPAAAFPQPTPTVTTTPDATPMDDAEDVAATVPNATPLKATQAPSSTPTKAKHAKPRTTPETDDTATLPRHAKPSATPSAGSKGPLKDAEDDGKILDDLGAGLPLPDVGVTIPDAMLPFPGHGKGQEADDAETTLSADEYPYEEAWGDTPETAADPGVVCDAELAEALGVPLAESCSTGHSPVDMWDRWNNAQPEGPVVDLSGGNGWF</sequence>
<dbReference type="OrthoDB" id="32430at10239"/>
<reference evidence="2 3" key="1">
    <citation type="journal article" date="2003" name="J. Bacteriol.">
        <title>Integration site for Streptomyces phage phiBT1 and development of site-specific integrating vectors.</title>
        <authorList>
            <person name="Gregory M.A."/>
            <person name="Till R."/>
            <person name="Smith M.C."/>
        </authorList>
    </citation>
    <scope>NUCLEOTIDE SEQUENCE</scope>
</reference>